<sequence>MIDQKNVTLNQETSKNGTTDSSIEVLKELCANNAEYFSKDNTENGQRMYISFLAMIDAADNIKPKVKHIQNQVSAFDFDEKTPGNGYRSFLYIVDLALQLAVRSCEKVTEKRASMLFRKNTITKDVESCSHLLTSIDGCVTQLGTLLTWSNSGDLFVNEDCPLPELIQKYGEINQHCFYGRNLGFQYCDSIKNLLQFISLSMALFSEVYYSQGSLIQKATTSAMSSAKFITDPEHRARRIVNLGQNAEVDFCKAFWFLSETELMNQLPSIVAPSVAISKVIHLPPEPLTVMTTDGEEIEVPVPSSFIGRKPVQVRLISHKIRSGMLGTKGQSGEPPSKGLMIHCHGGGFVAQSSKSHDGYLRDWAKELDIPILCIDYSLAPEAPFPRALEEILYAYCWAKKHTDFLGTTGEVIIGAGDSAGANLLLSTTLKCIKLKIPVMVGLFVAYAPTLVHYTPSPSRLLCMMDSLIPFGFLMRCLKAYAVPGPNMKQIVSMDVDNSDTESFEEISESDLQELQAQRSPVSDNSDTLTYTSLNSNEAENTANALKGQMTEFLDRYNTESQSENDHKTTSSTSLTTTESLQKKLSTLVTNFRESFSKYLVVGEGTASDATKLLDLDVDPKNSFLDKFSFDVPKDPYLSPLLADDEDLKNFPPTRVLSVRMDPCLDDCIMFAKRLKKVGNNVDVDVLNGLPHGFLNFSLFSREAYDGSKVCINRIQELLNLATKQ</sequence>
<evidence type="ECO:0008006" key="5">
    <source>
        <dbReference type="Google" id="ProtNLM"/>
    </source>
</evidence>
<organism evidence="3 4">
    <name type="scientific">Psylliodes chrysocephalus</name>
    <dbReference type="NCBI Taxonomy" id="3402493"/>
    <lineage>
        <taxon>Eukaryota</taxon>
        <taxon>Metazoa</taxon>
        <taxon>Ecdysozoa</taxon>
        <taxon>Arthropoda</taxon>
        <taxon>Hexapoda</taxon>
        <taxon>Insecta</taxon>
        <taxon>Pterygota</taxon>
        <taxon>Neoptera</taxon>
        <taxon>Endopterygota</taxon>
        <taxon>Coleoptera</taxon>
        <taxon>Polyphaga</taxon>
        <taxon>Cucujiformia</taxon>
        <taxon>Chrysomeloidea</taxon>
        <taxon>Chrysomelidae</taxon>
        <taxon>Galerucinae</taxon>
        <taxon>Alticini</taxon>
        <taxon>Psylliodes</taxon>
    </lineage>
</organism>
<dbReference type="GO" id="GO:0005829">
    <property type="term" value="C:cytosol"/>
    <property type="evidence" value="ECO:0007669"/>
    <property type="project" value="TreeGrafter"/>
</dbReference>
<dbReference type="AlphaFoldDB" id="A0A9P0CDE6"/>
<dbReference type="GO" id="GO:0004771">
    <property type="term" value="F:sterol ester esterase activity"/>
    <property type="evidence" value="ECO:0007669"/>
    <property type="project" value="TreeGrafter"/>
</dbReference>
<keyword evidence="4" id="KW-1185">Reference proteome</keyword>
<evidence type="ECO:0000313" key="4">
    <source>
        <dbReference type="Proteomes" id="UP001153636"/>
    </source>
</evidence>
<dbReference type="Proteomes" id="UP001153636">
    <property type="component" value="Chromosome 1"/>
</dbReference>
<feature type="domain" description="Alpha/beta hydrolase fold-3" evidence="2">
    <location>
        <begin position="341"/>
        <end position="489"/>
    </location>
</feature>
<dbReference type="InterPro" id="IPR010468">
    <property type="entry name" value="HSL_N"/>
</dbReference>
<dbReference type="GO" id="GO:0019433">
    <property type="term" value="P:triglyceride catabolic process"/>
    <property type="evidence" value="ECO:0007669"/>
    <property type="project" value="TreeGrafter"/>
</dbReference>
<dbReference type="SUPFAM" id="SSF53474">
    <property type="entry name" value="alpha/beta-Hydrolases"/>
    <property type="match status" value="1"/>
</dbReference>
<dbReference type="GO" id="GO:0008203">
    <property type="term" value="P:cholesterol metabolic process"/>
    <property type="evidence" value="ECO:0007669"/>
    <property type="project" value="InterPro"/>
</dbReference>
<proteinExistence type="predicted"/>
<dbReference type="InterPro" id="IPR029058">
    <property type="entry name" value="AB_hydrolase_fold"/>
</dbReference>
<dbReference type="PANTHER" id="PTHR23025">
    <property type="entry name" value="TRIACYLGLYCEROL LIPASE"/>
    <property type="match status" value="1"/>
</dbReference>
<evidence type="ECO:0000313" key="3">
    <source>
        <dbReference type="EMBL" id="CAH1098693.1"/>
    </source>
</evidence>
<dbReference type="InterPro" id="IPR013094">
    <property type="entry name" value="AB_hydrolase_3"/>
</dbReference>
<protein>
    <recommendedName>
        <fullName evidence="5">Hormone-sensitive lipase</fullName>
    </recommendedName>
</protein>
<dbReference type="EMBL" id="OV651813">
    <property type="protein sequence ID" value="CAH1098693.1"/>
    <property type="molecule type" value="Genomic_DNA"/>
</dbReference>
<dbReference type="Gene3D" id="3.40.50.1820">
    <property type="entry name" value="alpha/beta hydrolase"/>
    <property type="match status" value="2"/>
</dbReference>
<evidence type="ECO:0000259" key="1">
    <source>
        <dbReference type="Pfam" id="PF06350"/>
    </source>
</evidence>
<name>A0A9P0CDE6_9CUCU</name>
<evidence type="ECO:0000259" key="2">
    <source>
        <dbReference type="Pfam" id="PF07859"/>
    </source>
</evidence>
<accession>A0A9P0CDE6</accession>
<dbReference type="Pfam" id="PF07859">
    <property type="entry name" value="Abhydrolase_3"/>
    <property type="match status" value="2"/>
</dbReference>
<dbReference type="OrthoDB" id="408631at2759"/>
<reference evidence="3" key="1">
    <citation type="submission" date="2022-01" db="EMBL/GenBank/DDBJ databases">
        <authorList>
            <person name="King R."/>
        </authorList>
    </citation>
    <scope>NUCLEOTIDE SEQUENCE</scope>
</reference>
<dbReference type="GO" id="GO:0004806">
    <property type="term" value="F:triacylglycerol lipase activity"/>
    <property type="evidence" value="ECO:0007669"/>
    <property type="project" value="TreeGrafter"/>
</dbReference>
<dbReference type="Pfam" id="PF06350">
    <property type="entry name" value="HSL_N"/>
    <property type="match status" value="1"/>
</dbReference>
<feature type="domain" description="Alpha/beta hydrolase fold-3" evidence="2">
    <location>
        <begin position="634"/>
        <end position="695"/>
    </location>
</feature>
<dbReference type="PANTHER" id="PTHR23025:SF3">
    <property type="entry name" value="HORMONE-SENSITIVE LIPASE"/>
    <property type="match status" value="1"/>
</dbReference>
<feature type="domain" description="Hormone-sensitive lipase N-terminal" evidence="1">
    <location>
        <begin position="23"/>
        <end position="325"/>
    </location>
</feature>
<gene>
    <name evidence="3" type="ORF">PSYICH_LOCUS399</name>
</gene>